<accession>A0A0L0NVT1</accession>
<dbReference type="GO" id="GO:0072380">
    <property type="term" value="C:TRC complex"/>
    <property type="evidence" value="ECO:0007669"/>
    <property type="project" value="TreeGrafter"/>
</dbReference>
<dbReference type="VEuPathDB" id="FungiDB:CJI97_002098"/>
<dbReference type="VEuPathDB" id="FungiDB:B9J08_002553"/>
<evidence type="ECO:0000256" key="1">
    <source>
        <dbReference type="ARBA" id="ARBA00005351"/>
    </source>
</evidence>
<dbReference type="Gene3D" id="1.25.40.10">
    <property type="entry name" value="Tetratricopeptide repeat domain"/>
    <property type="match status" value="1"/>
</dbReference>
<dbReference type="InterPro" id="IPR007317">
    <property type="entry name" value="GET4"/>
</dbReference>
<comment type="similarity">
    <text evidence="1">Belongs to the GET4 family.</text>
</comment>
<gene>
    <name evidence="2" type="ORF">QG37_06230</name>
</gene>
<evidence type="ECO:0000313" key="2">
    <source>
        <dbReference type="EMBL" id="KND97815.1"/>
    </source>
</evidence>
<dbReference type="GO" id="GO:0045048">
    <property type="term" value="P:protein insertion into ER membrane"/>
    <property type="evidence" value="ECO:0007669"/>
    <property type="project" value="InterPro"/>
</dbReference>
<name>A0A0L0NVT1_CANAR</name>
<sequence>MSDKLQRTIARFQQRIDNKDFYEAHQTLRTITNRYVKTKQYKDAIDLLYQGLTILAKNNEYASAGDLILYLVSVYEESGTPCSKESKAKIIELVSLLPATDPSLGDLSKRALQWSIDHDENKGIFGDPSLHHVFGVKLLNAAAAQPSEEEKHKFFSVAELHLILGTYESLPVYLDFLFKWHESEGGDAGLFLARAVINYAYLKNVHFVHNAVNLFLSKYIAEEKEPYEVCEEEGQKLYFFERSSLLNFLQLLAITLDKTQAGDKFMKLYTHYKPLLSQQCLTNSMDYIGRLFFNLNLGNTSGGGNMLANMMGSLFK</sequence>
<dbReference type="EMBL" id="LGST01000041">
    <property type="protein sequence ID" value="KND97815.1"/>
    <property type="molecule type" value="Genomic_DNA"/>
</dbReference>
<dbReference type="Pfam" id="PF04190">
    <property type="entry name" value="GET4"/>
    <property type="match status" value="1"/>
</dbReference>
<dbReference type="VEuPathDB" id="FungiDB:QG37_06230"/>
<dbReference type="VEuPathDB" id="FungiDB:CJJ07_003068"/>
<comment type="caution">
    <text evidence="2">The sequence shown here is derived from an EMBL/GenBank/DDBJ whole genome shotgun (WGS) entry which is preliminary data.</text>
</comment>
<protein>
    <recommendedName>
        <fullName evidence="4">Golgi to ER traffic protein 4</fullName>
    </recommendedName>
</protein>
<organism evidence="2 3">
    <name type="scientific">Candidozyma auris</name>
    <name type="common">Yeast</name>
    <name type="synonym">Candida auris</name>
    <dbReference type="NCBI Taxonomy" id="498019"/>
    <lineage>
        <taxon>Eukaryota</taxon>
        <taxon>Fungi</taxon>
        <taxon>Dikarya</taxon>
        <taxon>Ascomycota</taxon>
        <taxon>Saccharomycotina</taxon>
        <taxon>Pichiomycetes</taxon>
        <taxon>Metschnikowiaceae</taxon>
        <taxon>Candidozyma</taxon>
    </lineage>
</organism>
<evidence type="ECO:0008006" key="4">
    <source>
        <dbReference type="Google" id="ProtNLM"/>
    </source>
</evidence>
<dbReference type="PANTHER" id="PTHR12875">
    <property type="entry name" value="GOLGI TO ER TRAFFIC PROTEIN 4 HOMOLOG"/>
    <property type="match status" value="1"/>
</dbReference>
<dbReference type="VEuPathDB" id="FungiDB:CJI96_0005107"/>
<dbReference type="VEuPathDB" id="FungiDB:CJJ09_005647"/>
<reference evidence="3" key="1">
    <citation type="journal article" date="2015" name="BMC Genomics">
        <title>Draft genome of a commonly misdiagnosed multidrug resistant pathogen Candida auris.</title>
        <authorList>
            <person name="Chatterjee S."/>
            <person name="Alampalli S.V."/>
            <person name="Nageshan R.K."/>
            <person name="Chettiar S.T."/>
            <person name="Joshi S."/>
            <person name="Tatu U.S."/>
        </authorList>
    </citation>
    <scope>NUCLEOTIDE SEQUENCE [LARGE SCALE GENOMIC DNA]</scope>
    <source>
        <strain evidence="3">6684</strain>
    </source>
</reference>
<dbReference type="Proteomes" id="UP000037122">
    <property type="component" value="Unassembled WGS sequence"/>
</dbReference>
<dbReference type="InterPro" id="IPR011990">
    <property type="entry name" value="TPR-like_helical_dom_sf"/>
</dbReference>
<evidence type="ECO:0000313" key="3">
    <source>
        <dbReference type="Proteomes" id="UP000037122"/>
    </source>
</evidence>
<dbReference type="AlphaFoldDB" id="A0A0L0NVT1"/>
<dbReference type="PANTHER" id="PTHR12875:SF0">
    <property type="entry name" value="GOLGI TO ER TRAFFIC PROTEIN 4 HOMOLOG"/>
    <property type="match status" value="1"/>
</dbReference>
<proteinExistence type="inferred from homology"/>